<evidence type="ECO:0000256" key="1">
    <source>
        <dbReference type="SAM" id="MobiDB-lite"/>
    </source>
</evidence>
<name>A0A8S1KUM5_PARPR</name>
<feature type="compositionally biased region" description="Low complexity" evidence="1">
    <location>
        <begin position="19"/>
        <end position="33"/>
    </location>
</feature>
<dbReference type="OMA" id="TNQGNQE"/>
<reference evidence="3" key="1">
    <citation type="submission" date="2021-01" db="EMBL/GenBank/DDBJ databases">
        <authorList>
            <consortium name="Genoscope - CEA"/>
            <person name="William W."/>
        </authorList>
    </citation>
    <scope>NUCLEOTIDE SEQUENCE</scope>
</reference>
<keyword evidence="4" id="KW-1185">Reference proteome</keyword>
<dbReference type="Proteomes" id="UP000688137">
    <property type="component" value="Unassembled WGS sequence"/>
</dbReference>
<accession>A0A8S1KUM5</accession>
<dbReference type="EMBL" id="CAJJDM010000027">
    <property type="protein sequence ID" value="CAD8058937.1"/>
    <property type="molecule type" value="Genomic_DNA"/>
</dbReference>
<gene>
    <name evidence="2" type="ORF">PPRIM_AZ9-3.1.T0280117</name>
    <name evidence="3" type="ORF">PPRIM_AZ9-3.1.T0280118</name>
</gene>
<dbReference type="EMBL" id="CAJJDM010000027">
    <property type="protein sequence ID" value="CAD8058938.1"/>
    <property type="molecule type" value="Genomic_DNA"/>
</dbReference>
<evidence type="ECO:0000313" key="4">
    <source>
        <dbReference type="Proteomes" id="UP000688137"/>
    </source>
</evidence>
<comment type="caution">
    <text evidence="3">The sequence shown here is derived from an EMBL/GenBank/DDBJ whole genome shotgun (WGS) entry which is preliminary data.</text>
</comment>
<evidence type="ECO:0000313" key="3">
    <source>
        <dbReference type="EMBL" id="CAD8058938.1"/>
    </source>
</evidence>
<sequence>MFSQGKNDKESKAKVNDNQINQKQQTKQQSQEQQELERQKFNNKFKFQYQTLMQIGMNGINFELMYNQNINSKISEIIGEVSLDGIKQ</sequence>
<feature type="compositionally biased region" description="Basic and acidic residues" evidence="1">
    <location>
        <begin position="1"/>
        <end position="15"/>
    </location>
</feature>
<dbReference type="AlphaFoldDB" id="A0A8S1KUM5"/>
<evidence type="ECO:0000313" key="2">
    <source>
        <dbReference type="EMBL" id="CAD8058937.1"/>
    </source>
</evidence>
<organism evidence="3 4">
    <name type="scientific">Paramecium primaurelia</name>
    <dbReference type="NCBI Taxonomy" id="5886"/>
    <lineage>
        <taxon>Eukaryota</taxon>
        <taxon>Sar</taxon>
        <taxon>Alveolata</taxon>
        <taxon>Ciliophora</taxon>
        <taxon>Intramacronucleata</taxon>
        <taxon>Oligohymenophorea</taxon>
        <taxon>Peniculida</taxon>
        <taxon>Parameciidae</taxon>
        <taxon>Paramecium</taxon>
    </lineage>
</organism>
<protein>
    <submittedName>
        <fullName evidence="3">Uncharacterized protein</fullName>
    </submittedName>
</protein>
<proteinExistence type="predicted"/>
<feature type="region of interest" description="Disordered" evidence="1">
    <location>
        <begin position="1"/>
        <end position="37"/>
    </location>
</feature>